<feature type="compositionally biased region" description="Polar residues" evidence="1">
    <location>
        <begin position="90"/>
        <end position="108"/>
    </location>
</feature>
<gene>
    <name evidence="2" type="ORF">HDID_LOCUS2227</name>
</gene>
<protein>
    <submittedName>
        <fullName evidence="2 4">Uncharacterized protein</fullName>
    </submittedName>
</protein>
<dbReference type="EMBL" id="UYSG01000518">
    <property type="protein sequence ID" value="VDL19688.1"/>
    <property type="molecule type" value="Genomic_DNA"/>
</dbReference>
<proteinExistence type="predicted"/>
<dbReference type="WBParaSite" id="HDID_0000222601-mRNA-1">
    <property type="protein sequence ID" value="HDID_0000222601-mRNA-1"/>
    <property type="gene ID" value="HDID_0000222601"/>
</dbReference>
<evidence type="ECO:0000256" key="1">
    <source>
        <dbReference type="SAM" id="MobiDB-lite"/>
    </source>
</evidence>
<accession>A0A0R3SCD6</accession>
<dbReference type="Proteomes" id="UP000274504">
    <property type="component" value="Unassembled WGS sequence"/>
</dbReference>
<evidence type="ECO:0000313" key="4">
    <source>
        <dbReference type="WBParaSite" id="HDID_0000222601-mRNA-1"/>
    </source>
</evidence>
<reference evidence="2 3" key="2">
    <citation type="submission" date="2018-11" db="EMBL/GenBank/DDBJ databases">
        <authorList>
            <consortium name="Pathogen Informatics"/>
        </authorList>
    </citation>
    <scope>NUCLEOTIDE SEQUENCE [LARGE SCALE GENOMIC DNA]</scope>
</reference>
<name>A0A0R3SCD6_HYMDI</name>
<sequence>MDIVMQLCQNLATKRPHSGSLPASGVTPQLAHRPLPHHHRDSTPITTLLQIQPDPQIIHALSQEYLPSITYSSTTLRPPSPETKRGKHSVSFSCETVSRQPSQESSTPEFTEKFRKSSEEKSGEEFVSEETTSDNTNSRSSHRTLPSILNHPNRSRRSS</sequence>
<reference evidence="4" key="1">
    <citation type="submission" date="2017-02" db="UniProtKB">
        <authorList>
            <consortium name="WormBaseParasite"/>
        </authorList>
    </citation>
    <scope>IDENTIFICATION</scope>
</reference>
<dbReference type="AlphaFoldDB" id="A0A0R3SCD6"/>
<evidence type="ECO:0000313" key="3">
    <source>
        <dbReference type="Proteomes" id="UP000274504"/>
    </source>
</evidence>
<feature type="region of interest" description="Disordered" evidence="1">
    <location>
        <begin position="70"/>
        <end position="159"/>
    </location>
</feature>
<evidence type="ECO:0000313" key="2">
    <source>
        <dbReference type="EMBL" id="VDL19688.1"/>
    </source>
</evidence>
<organism evidence="4">
    <name type="scientific">Hymenolepis diminuta</name>
    <name type="common">Rat tapeworm</name>
    <dbReference type="NCBI Taxonomy" id="6216"/>
    <lineage>
        <taxon>Eukaryota</taxon>
        <taxon>Metazoa</taxon>
        <taxon>Spiralia</taxon>
        <taxon>Lophotrochozoa</taxon>
        <taxon>Platyhelminthes</taxon>
        <taxon>Cestoda</taxon>
        <taxon>Eucestoda</taxon>
        <taxon>Cyclophyllidea</taxon>
        <taxon>Hymenolepididae</taxon>
        <taxon>Hymenolepis</taxon>
    </lineage>
</organism>
<feature type="compositionally biased region" description="Basic and acidic residues" evidence="1">
    <location>
        <begin position="110"/>
        <end position="124"/>
    </location>
</feature>